<sequence>MSKLKIKFVIWFVIIGLVFLWILRSCSHKEAAPPPLPSSPTEYSNQISKAGENTVVRTEVLKESPSSEAQALPNETYKGKLLTRDYVHSLDDIKYFPAAAILLTGKWYTNKKSIKICERLVLLSPSINKEDEFVTYWLVQKKKLSSKENNCEYLMDLYNFDEATIELTRLFKGKHENKSIVKRVYGNFKIRGPYIVMYEDAKRDTDLIIDLNRLGPSATEYFIENWDDILATLEERGSLEKPGAAIKAALNKDKHLRELVRKDLMNNLVLWTKAGVCVGLVAASVTTTTVVGDGVVKFVTSTETMFQEAKDGKLKNKSYCAAISEIADQ</sequence>
<proteinExistence type="predicted"/>
<accession>R8Y384</accession>
<protein>
    <submittedName>
        <fullName evidence="1">Uncharacterized protein</fullName>
    </submittedName>
</protein>
<dbReference type="PATRIC" id="fig|1217690.3.peg.1528"/>
<reference evidence="1 2" key="1">
    <citation type="submission" date="2013-02" db="EMBL/GenBank/DDBJ databases">
        <title>The Genome Sequence of Acinetobacter sp. ANC 3811.</title>
        <authorList>
            <consortium name="The Broad Institute Genome Sequencing Platform"/>
            <consortium name="The Broad Institute Genome Sequencing Center for Infectious Disease"/>
            <person name="Cerqueira G."/>
            <person name="Feldgarden M."/>
            <person name="Courvalin P."/>
            <person name="Perichon B."/>
            <person name="Grillot-Courvalin C."/>
            <person name="Clermont D."/>
            <person name="Rocha E."/>
            <person name="Yoon E.-J."/>
            <person name="Nemec A."/>
            <person name="Walker B."/>
            <person name="Young S.K."/>
            <person name="Zeng Q."/>
            <person name="Gargeya S."/>
            <person name="Fitzgerald M."/>
            <person name="Haas B."/>
            <person name="Abouelleil A."/>
            <person name="Alvarado L."/>
            <person name="Arachchi H.M."/>
            <person name="Berlin A.M."/>
            <person name="Chapman S.B."/>
            <person name="Dewar J."/>
            <person name="Goldberg J."/>
            <person name="Griggs A."/>
            <person name="Gujja S."/>
            <person name="Hansen M."/>
            <person name="Howarth C."/>
            <person name="Imamovic A."/>
            <person name="Larimer J."/>
            <person name="McCowan C."/>
            <person name="Murphy C."/>
            <person name="Neiman D."/>
            <person name="Pearson M."/>
            <person name="Priest M."/>
            <person name="Roberts A."/>
            <person name="Saif S."/>
            <person name="Shea T."/>
            <person name="Sisk P."/>
            <person name="Sykes S."/>
            <person name="Wortman J."/>
            <person name="Nusbaum C."/>
            <person name="Birren B."/>
        </authorList>
    </citation>
    <scope>NUCLEOTIDE SEQUENCE [LARGE SCALE GENOMIC DNA]</scope>
    <source>
        <strain evidence="1 2">ANC 3811</strain>
    </source>
</reference>
<comment type="caution">
    <text evidence="1">The sequence shown here is derived from an EMBL/GenBank/DDBJ whole genome shotgun (WGS) entry which is preliminary data.</text>
</comment>
<dbReference type="RefSeq" id="WP_016138400.1">
    <property type="nucleotide sequence ID" value="NZ_KB976986.1"/>
</dbReference>
<gene>
    <name evidence="1" type="ORF">F935_01545</name>
</gene>
<dbReference type="EMBL" id="APQJ01000007">
    <property type="protein sequence ID" value="EOQ63915.1"/>
    <property type="molecule type" value="Genomic_DNA"/>
</dbReference>
<dbReference type="HOGENOM" id="CLU_843655_0_0_6"/>
<dbReference type="AlphaFoldDB" id="R8Y384"/>
<organism evidence="1 2">
    <name type="scientific">Acinetobacter calcoaceticus ANC 3811</name>
    <dbReference type="NCBI Taxonomy" id="1217690"/>
    <lineage>
        <taxon>Bacteria</taxon>
        <taxon>Pseudomonadati</taxon>
        <taxon>Pseudomonadota</taxon>
        <taxon>Gammaproteobacteria</taxon>
        <taxon>Moraxellales</taxon>
        <taxon>Moraxellaceae</taxon>
        <taxon>Acinetobacter</taxon>
        <taxon>Acinetobacter calcoaceticus/baumannii complex</taxon>
    </lineage>
</organism>
<dbReference type="Proteomes" id="UP000014041">
    <property type="component" value="Unassembled WGS sequence"/>
</dbReference>
<name>R8Y384_ACICA</name>
<evidence type="ECO:0000313" key="2">
    <source>
        <dbReference type="Proteomes" id="UP000014041"/>
    </source>
</evidence>
<evidence type="ECO:0000313" key="1">
    <source>
        <dbReference type="EMBL" id="EOQ63915.1"/>
    </source>
</evidence>